<evidence type="ECO:0000313" key="1">
    <source>
        <dbReference type="EMBL" id="TGY32998.1"/>
    </source>
</evidence>
<dbReference type="Proteomes" id="UP000306631">
    <property type="component" value="Unassembled WGS sequence"/>
</dbReference>
<dbReference type="EMBL" id="SRYW01000012">
    <property type="protein sequence ID" value="TGY32998.1"/>
    <property type="molecule type" value="Genomic_DNA"/>
</dbReference>
<dbReference type="OrthoDB" id="6054402at2"/>
<organism evidence="1 2">
    <name type="scientific">Stenotrophomonas maltophilia</name>
    <name type="common">Pseudomonas maltophilia</name>
    <name type="synonym">Xanthomonas maltophilia</name>
    <dbReference type="NCBI Taxonomy" id="40324"/>
    <lineage>
        <taxon>Bacteria</taxon>
        <taxon>Pseudomonadati</taxon>
        <taxon>Pseudomonadota</taxon>
        <taxon>Gammaproteobacteria</taxon>
        <taxon>Lysobacterales</taxon>
        <taxon>Lysobacteraceae</taxon>
        <taxon>Stenotrophomonas</taxon>
        <taxon>Stenotrophomonas maltophilia group</taxon>
    </lineage>
</organism>
<sequence length="149" mass="16972">MPSRPRSSPGSAPCRLEWRPSRRQCRVQVLLAMLVPWALSMSDLPSPHWQWVAGTVVMASLVEAAGQVRRRPRHLLVPPGEAAVMVDGRPVEAFVVRFRGPLVQLRWRQGWRRHALLFWPDTLSAAQRRELRLAVGTRCISRSRRAMAP</sequence>
<gene>
    <name evidence="1" type="ORF">E5352_13780</name>
</gene>
<comment type="caution">
    <text evidence="1">The sequence shown here is derived from an EMBL/GenBank/DDBJ whole genome shotgun (WGS) entry which is preliminary data.</text>
</comment>
<proteinExistence type="predicted"/>
<accession>A0A4S2CVL6</accession>
<dbReference type="AlphaFoldDB" id="A0A4S2CVL6"/>
<evidence type="ECO:0000313" key="2">
    <source>
        <dbReference type="Proteomes" id="UP000306631"/>
    </source>
</evidence>
<protein>
    <recommendedName>
        <fullName evidence="3">Toxin CptA</fullName>
    </recommendedName>
</protein>
<name>A0A4S2CVL6_STEMA</name>
<evidence type="ECO:0008006" key="3">
    <source>
        <dbReference type="Google" id="ProtNLM"/>
    </source>
</evidence>
<reference evidence="1 2" key="1">
    <citation type="submission" date="2019-04" db="EMBL/GenBank/DDBJ databases">
        <title>Microbes associate with the intestines of laboratory mice.</title>
        <authorList>
            <person name="Navarre W."/>
            <person name="Wong E."/>
            <person name="Huang K."/>
            <person name="Tropini C."/>
            <person name="Ng K."/>
            <person name="Yu B."/>
        </authorList>
    </citation>
    <scope>NUCLEOTIDE SEQUENCE [LARGE SCALE GENOMIC DNA]</scope>
    <source>
        <strain evidence="1 2">NM62_B4-13</strain>
    </source>
</reference>